<dbReference type="Gene3D" id="1.10.287.380">
    <property type="entry name" value="Valyl-tRNA synthetase, C-terminal domain"/>
    <property type="match status" value="1"/>
</dbReference>
<dbReference type="GO" id="GO:0005737">
    <property type="term" value="C:cytoplasm"/>
    <property type="evidence" value="ECO:0007669"/>
    <property type="project" value="InterPro"/>
</dbReference>
<evidence type="ECO:0000256" key="3">
    <source>
        <dbReference type="ARBA" id="ARBA00022741"/>
    </source>
</evidence>
<dbReference type="EMBL" id="JACRDE010000551">
    <property type="protein sequence ID" value="MBI5252013.1"/>
    <property type="molecule type" value="Genomic_DNA"/>
</dbReference>
<keyword evidence="2 13" id="KW-0436">Ligase</keyword>
<feature type="domain" description="Valyl-tRNA synthetase tRNA-binding arm" evidence="12">
    <location>
        <begin position="27"/>
        <end position="89"/>
    </location>
</feature>
<keyword evidence="4" id="KW-0067">ATP-binding</keyword>
<evidence type="ECO:0000256" key="5">
    <source>
        <dbReference type="ARBA" id="ARBA00022917"/>
    </source>
</evidence>
<dbReference type="InterPro" id="IPR010978">
    <property type="entry name" value="tRNA-bd_arm"/>
</dbReference>
<feature type="non-terminal residue" evidence="13">
    <location>
        <position position="1"/>
    </location>
</feature>
<name>A0A9D6Z2B4_9BACT</name>
<keyword evidence="7" id="KW-0030">Aminoacyl-tRNA synthetase</keyword>
<comment type="catalytic activity">
    <reaction evidence="10">
        <text>tRNA(Val) + L-valine + ATP = L-valyl-tRNA(Val) + AMP + diphosphate</text>
        <dbReference type="Rhea" id="RHEA:10704"/>
        <dbReference type="Rhea" id="RHEA-COMP:9672"/>
        <dbReference type="Rhea" id="RHEA-COMP:9708"/>
        <dbReference type="ChEBI" id="CHEBI:30616"/>
        <dbReference type="ChEBI" id="CHEBI:33019"/>
        <dbReference type="ChEBI" id="CHEBI:57762"/>
        <dbReference type="ChEBI" id="CHEBI:78442"/>
        <dbReference type="ChEBI" id="CHEBI:78537"/>
        <dbReference type="ChEBI" id="CHEBI:456215"/>
        <dbReference type="EC" id="6.1.1.9"/>
    </reaction>
</comment>
<dbReference type="GO" id="GO:0004832">
    <property type="term" value="F:valine-tRNA ligase activity"/>
    <property type="evidence" value="ECO:0007669"/>
    <property type="project" value="UniProtKB-EC"/>
</dbReference>
<dbReference type="Proteomes" id="UP000807825">
    <property type="component" value="Unassembled WGS sequence"/>
</dbReference>
<evidence type="ECO:0000256" key="10">
    <source>
        <dbReference type="ARBA" id="ARBA00047552"/>
    </source>
</evidence>
<dbReference type="SUPFAM" id="SSF46589">
    <property type="entry name" value="tRNA-binding arm"/>
    <property type="match status" value="1"/>
</dbReference>
<dbReference type="InterPro" id="IPR037118">
    <property type="entry name" value="Val-tRNA_synth_C_sf"/>
</dbReference>
<dbReference type="InterPro" id="IPR019499">
    <property type="entry name" value="Val-tRNA_synth_tRNA-bd"/>
</dbReference>
<dbReference type="FunFam" id="1.10.287.380:FF:000001">
    <property type="entry name" value="Valine--tRNA ligase"/>
    <property type="match status" value="1"/>
</dbReference>
<comment type="caution">
    <text evidence="13">The sequence shown here is derived from an EMBL/GenBank/DDBJ whole genome shotgun (WGS) entry which is preliminary data.</text>
</comment>
<comment type="similarity">
    <text evidence="11">Belongs to the class-I aminoacyl-tRNA synthetase family. ValS type 1 subfamily.</text>
</comment>
<dbReference type="GO" id="GO:0006438">
    <property type="term" value="P:valyl-tRNA aminoacylation"/>
    <property type="evidence" value="ECO:0007669"/>
    <property type="project" value="InterPro"/>
</dbReference>
<reference evidence="13" key="1">
    <citation type="submission" date="2020-07" db="EMBL/GenBank/DDBJ databases">
        <title>Huge and variable diversity of episymbiotic CPR bacteria and DPANN archaea in groundwater ecosystems.</title>
        <authorList>
            <person name="He C.Y."/>
            <person name="Keren R."/>
            <person name="Whittaker M."/>
            <person name="Farag I.F."/>
            <person name="Doudna J."/>
            <person name="Cate J.H.D."/>
            <person name="Banfield J.F."/>
        </authorList>
    </citation>
    <scope>NUCLEOTIDE SEQUENCE</scope>
    <source>
        <strain evidence="13">NC_groundwater_1664_Pr3_B-0.1um_52_9</strain>
    </source>
</reference>
<evidence type="ECO:0000313" key="13">
    <source>
        <dbReference type="EMBL" id="MBI5252013.1"/>
    </source>
</evidence>
<evidence type="ECO:0000256" key="2">
    <source>
        <dbReference type="ARBA" id="ARBA00022598"/>
    </source>
</evidence>
<evidence type="ECO:0000256" key="6">
    <source>
        <dbReference type="ARBA" id="ARBA00023054"/>
    </source>
</evidence>
<evidence type="ECO:0000256" key="11">
    <source>
        <dbReference type="ARBA" id="ARBA00060830"/>
    </source>
</evidence>
<dbReference type="EC" id="6.1.1.9" evidence="1"/>
<evidence type="ECO:0000313" key="14">
    <source>
        <dbReference type="Proteomes" id="UP000807825"/>
    </source>
</evidence>
<evidence type="ECO:0000256" key="1">
    <source>
        <dbReference type="ARBA" id="ARBA00013169"/>
    </source>
</evidence>
<organism evidence="13 14">
    <name type="scientific">Desulfomonile tiedjei</name>
    <dbReference type="NCBI Taxonomy" id="2358"/>
    <lineage>
        <taxon>Bacteria</taxon>
        <taxon>Pseudomonadati</taxon>
        <taxon>Thermodesulfobacteriota</taxon>
        <taxon>Desulfomonilia</taxon>
        <taxon>Desulfomonilales</taxon>
        <taxon>Desulfomonilaceae</taxon>
        <taxon>Desulfomonile</taxon>
    </lineage>
</organism>
<sequence>EPPRMSATAVVGEMRIFVPLEGIVDPDAEIARLNKELAKIEKELDSVAKKLSNRDFLSKANPDAVQKQKDRQAELSAKLAGLGSGLEKMRALKGA</sequence>
<evidence type="ECO:0000256" key="9">
    <source>
        <dbReference type="ARBA" id="ARBA00029936"/>
    </source>
</evidence>
<dbReference type="AlphaFoldDB" id="A0A9D6Z2B4"/>
<accession>A0A9D6Z2B4</accession>
<evidence type="ECO:0000259" key="12">
    <source>
        <dbReference type="Pfam" id="PF10458"/>
    </source>
</evidence>
<keyword evidence="6" id="KW-0175">Coiled coil</keyword>
<evidence type="ECO:0000256" key="8">
    <source>
        <dbReference type="ARBA" id="ARBA00024407"/>
    </source>
</evidence>
<gene>
    <name evidence="13" type="ORF">HY912_21170</name>
</gene>
<protein>
    <recommendedName>
        <fullName evidence="8">Valine--tRNA ligase</fullName>
        <ecNumber evidence="1">6.1.1.9</ecNumber>
    </recommendedName>
    <alternativeName>
        <fullName evidence="9">Valyl-tRNA synthetase</fullName>
    </alternativeName>
</protein>
<keyword evidence="3" id="KW-0547">Nucleotide-binding</keyword>
<proteinExistence type="inferred from homology"/>
<evidence type="ECO:0000256" key="7">
    <source>
        <dbReference type="ARBA" id="ARBA00023146"/>
    </source>
</evidence>
<dbReference type="Pfam" id="PF10458">
    <property type="entry name" value="Val_tRNA-synt_C"/>
    <property type="match status" value="1"/>
</dbReference>
<dbReference type="GO" id="GO:0005524">
    <property type="term" value="F:ATP binding"/>
    <property type="evidence" value="ECO:0007669"/>
    <property type="project" value="UniProtKB-KW"/>
</dbReference>
<keyword evidence="5" id="KW-0648">Protein biosynthesis</keyword>
<evidence type="ECO:0000256" key="4">
    <source>
        <dbReference type="ARBA" id="ARBA00022840"/>
    </source>
</evidence>